<dbReference type="InterPro" id="IPR057309">
    <property type="entry name" value="PcsB_CC"/>
</dbReference>
<feature type="domain" description="M23ase beta-sheet core" evidence="4">
    <location>
        <begin position="301"/>
        <end position="397"/>
    </location>
</feature>
<dbReference type="InterPro" id="IPR011055">
    <property type="entry name" value="Dup_hybrid_motif"/>
</dbReference>
<comment type="caution">
    <text evidence="6">The sequence shown here is derived from an EMBL/GenBank/DDBJ whole genome shotgun (WGS) entry which is preliminary data.</text>
</comment>
<feature type="domain" description="Peptidoglycan hydrolase PcsB coiled-coil" evidence="5">
    <location>
        <begin position="108"/>
        <end position="179"/>
    </location>
</feature>
<dbReference type="RefSeq" id="WP_113034281.1">
    <property type="nucleotide sequence ID" value="NZ_QMFB01000019.1"/>
</dbReference>
<feature type="coiled-coil region" evidence="2">
    <location>
        <begin position="178"/>
        <end position="242"/>
    </location>
</feature>
<feature type="region of interest" description="Disordered" evidence="3">
    <location>
        <begin position="251"/>
        <end position="276"/>
    </location>
</feature>
<accession>A0A329MC32</accession>
<organism evidence="6 7">
    <name type="scientific">Paenibacillus contaminans</name>
    <dbReference type="NCBI Taxonomy" id="450362"/>
    <lineage>
        <taxon>Bacteria</taxon>
        <taxon>Bacillati</taxon>
        <taxon>Bacillota</taxon>
        <taxon>Bacilli</taxon>
        <taxon>Bacillales</taxon>
        <taxon>Paenibacillaceae</taxon>
        <taxon>Paenibacillus</taxon>
    </lineage>
</organism>
<keyword evidence="7" id="KW-1185">Reference proteome</keyword>
<dbReference type="Pfam" id="PF24568">
    <property type="entry name" value="CC_PcsB"/>
    <property type="match status" value="1"/>
</dbReference>
<dbReference type="AlphaFoldDB" id="A0A329MC32"/>
<dbReference type="InterPro" id="IPR050570">
    <property type="entry name" value="Cell_wall_metabolism_enzyme"/>
</dbReference>
<gene>
    <name evidence="6" type="ORF">DQG23_27720</name>
</gene>
<evidence type="ECO:0000313" key="7">
    <source>
        <dbReference type="Proteomes" id="UP000250369"/>
    </source>
</evidence>
<sequence>MNKRVLSLIVGVTLLGAALAPVIGYADRLQDLNNELKAIEKKTAEAKKKIQEAERAADSLKTQKAAETKNLEEVRKDIDDHAKKLNEIKMQKLTAIEDLDRTAVELQQADDRVAERDRLLKSRVRLMYMNGSVSYLDVILSATSFSDFLDRFYALQNVVGQDKTILEANKADRQIIAAKEEQQKVQLAQVTALEAEEEAVKQKLLTQEKQKQVMIASLAKQEEAAEEISEEQEQAVKELALRQQKIIDEKRKEQEKLNKKPATPAPKYSGGKLGWPIQGGGGTISDNFGYRIDPIKKIRKLHKGVDIAAPRGTSIIAAEEGDVLIADWTSGYGNTVVINHGNGMWTWYGHIREGGINVKVGDHVKRGQKIAEVGSTGDSTGNHLHFEVRLNQEATDPMPYLK</sequence>
<evidence type="ECO:0000313" key="6">
    <source>
        <dbReference type="EMBL" id="RAV17430.1"/>
    </source>
</evidence>
<dbReference type="Proteomes" id="UP000250369">
    <property type="component" value="Unassembled WGS sequence"/>
</dbReference>
<dbReference type="Gene3D" id="2.70.70.10">
    <property type="entry name" value="Glucose Permease (Domain IIA)"/>
    <property type="match status" value="1"/>
</dbReference>
<evidence type="ECO:0000259" key="4">
    <source>
        <dbReference type="Pfam" id="PF01551"/>
    </source>
</evidence>
<evidence type="ECO:0000259" key="5">
    <source>
        <dbReference type="Pfam" id="PF24568"/>
    </source>
</evidence>
<dbReference type="GO" id="GO:0004222">
    <property type="term" value="F:metalloendopeptidase activity"/>
    <property type="evidence" value="ECO:0007669"/>
    <property type="project" value="TreeGrafter"/>
</dbReference>
<feature type="coiled-coil region" evidence="2">
    <location>
        <begin position="22"/>
        <end position="91"/>
    </location>
</feature>
<dbReference type="Pfam" id="PF01551">
    <property type="entry name" value="Peptidase_M23"/>
    <property type="match status" value="1"/>
</dbReference>
<evidence type="ECO:0000256" key="3">
    <source>
        <dbReference type="SAM" id="MobiDB-lite"/>
    </source>
</evidence>
<keyword evidence="2" id="KW-0175">Coiled coil</keyword>
<evidence type="ECO:0000256" key="2">
    <source>
        <dbReference type="SAM" id="Coils"/>
    </source>
</evidence>
<dbReference type="OrthoDB" id="9805799at2"/>
<dbReference type="SUPFAM" id="SSF51261">
    <property type="entry name" value="Duplicated hybrid motif"/>
    <property type="match status" value="1"/>
</dbReference>
<name>A0A329MC32_9BACL</name>
<dbReference type="Gene3D" id="6.10.250.3150">
    <property type="match status" value="1"/>
</dbReference>
<evidence type="ECO:0000256" key="1">
    <source>
        <dbReference type="ARBA" id="ARBA00022729"/>
    </source>
</evidence>
<proteinExistence type="predicted"/>
<dbReference type="InterPro" id="IPR016047">
    <property type="entry name" value="M23ase_b-sheet_dom"/>
</dbReference>
<dbReference type="PANTHER" id="PTHR21666:SF270">
    <property type="entry name" value="MUREIN HYDROLASE ACTIVATOR ENVC"/>
    <property type="match status" value="1"/>
</dbReference>
<keyword evidence="1" id="KW-0732">Signal</keyword>
<dbReference type="CDD" id="cd12797">
    <property type="entry name" value="M23_peptidase"/>
    <property type="match status" value="1"/>
</dbReference>
<protein>
    <submittedName>
        <fullName evidence="6">Peptidase M23</fullName>
    </submittedName>
</protein>
<reference evidence="6 7" key="1">
    <citation type="journal article" date="2009" name="Int. J. Syst. Evol. Microbiol.">
        <title>Paenibacillus contaminans sp. nov., isolated from a contaminated laboratory plate.</title>
        <authorList>
            <person name="Chou J.H."/>
            <person name="Lee J.H."/>
            <person name="Lin M.C."/>
            <person name="Chang P.S."/>
            <person name="Arun A.B."/>
            <person name="Young C.C."/>
            <person name="Chen W.M."/>
        </authorList>
    </citation>
    <scope>NUCLEOTIDE SEQUENCE [LARGE SCALE GENOMIC DNA]</scope>
    <source>
        <strain evidence="6 7">CKOBP-6</strain>
    </source>
</reference>
<dbReference type="PANTHER" id="PTHR21666">
    <property type="entry name" value="PEPTIDASE-RELATED"/>
    <property type="match status" value="1"/>
</dbReference>
<dbReference type="EMBL" id="QMFB01000019">
    <property type="protein sequence ID" value="RAV17430.1"/>
    <property type="molecule type" value="Genomic_DNA"/>
</dbReference>